<sequence length="248" mass="28148">MGHSNKVKLNPAERQGWWSAKKFDRRIRIGVLVQGTVTDHRTRILLDTGTNVSVITDTFVKKLRLRDIPDHRRSIDIQGISEGKVSTTRRALVKITLGWEMVYKVEMWVMAHSAGVDVVLGADFMIPTGIRLDLFHGAAQLPNEVCIPLIETKNMVDSMGYSAHVKAGPTEALDTPGHESREYRLAKRTVIPSVARFRHGWLVRIRLTNVSERIAYIPAFDRLAMLVSVGDLPRREGYVRSDYKKYKD</sequence>
<dbReference type="CDD" id="cd00303">
    <property type="entry name" value="retropepsin_like"/>
    <property type="match status" value="1"/>
</dbReference>
<dbReference type="Proteomes" id="UP000053864">
    <property type="component" value="Unassembled WGS sequence"/>
</dbReference>
<proteinExistence type="predicted"/>
<name>W2I0J8_PHYNI</name>
<evidence type="ECO:0000313" key="1">
    <source>
        <dbReference type="EMBL" id="ETL27012.1"/>
    </source>
</evidence>
<dbReference type="SUPFAM" id="SSF50630">
    <property type="entry name" value="Acid proteases"/>
    <property type="match status" value="1"/>
</dbReference>
<dbReference type="Gene3D" id="2.40.70.10">
    <property type="entry name" value="Acid Proteases"/>
    <property type="match status" value="1"/>
</dbReference>
<accession>W2I0J8</accession>
<gene>
    <name evidence="1" type="ORF">L916_19400</name>
</gene>
<organism evidence="1">
    <name type="scientific">Phytophthora nicotianae</name>
    <name type="common">Potato buckeye rot agent</name>
    <name type="synonym">Phytophthora parasitica</name>
    <dbReference type="NCBI Taxonomy" id="4792"/>
    <lineage>
        <taxon>Eukaryota</taxon>
        <taxon>Sar</taxon>
        <taxon>Stramenopiles</taxon>
        <taxon>Oomycota</taxon>
        <taxon>Peronosporomycetes</taxon>
        <taxon>Peronosporales</taxon>
        <taxon>Peronosporaceae</taxon>
        <taxon>Phytophthora</taxon>
    </lineage>
</organism>
<dbReference type="EMBL" id="KI676089">
    <property type="protein sequence ID" value="ETL27012.1"/>
    <property type="molecule type" value="Genomic_DNA"/>
</dbReference>
<dbReference type="InterPro" id="IPR021109">
    <property type="entry name" value="Peptidase_aspartic_dom_sf"/>
</dbReference>
<reference evidence="1" key="1">
    <citation type="submission" date="2013-11" db="EMBL/GenBank/DDBJ databases">
        <title>The Genome Sequence of Phytophthora parasitica CJ05E6.</title>
        <authorList>
            <consortium name="The Broad Institute Genomics Platform"/>
            <person name="Russ C."/>
            <person name="Tyler B."/>
            <person name="Panabieres F."/>
            <person name="Shan W."/>
            <person name="Tripathy S."/>
            <person name="Grunwald N."/>
            <person name="Machado M."/>
            <person name="Johnson C.S."/>
            <person name="Arredondo F."/>
            <person name="Hong C."/>
            <person name="Coffey M."/>
            <person name="Young S.K."/>
            <person name="Zeng Q."/>
            <person name="Gargeya S."/>
            <person name="Fitzgerald M."/>
            <person name="Abouelleil A."/>
            <person name="Alvarado L."/>
            <person name="Chapman S.B."/>
            <person name="Gainer-Dewar J."/>
            <person name="Goldberg J."/>
            <person name="Griggs A."/>
            <person name="Gujja S."/>
            <person name="Hansen M."/>
            <person name="Howarth C."/>
            <person name="Imamovic A."/>
            <person name="Ireland A."/>
            <person name="Larimer J."/>
            <person name="McCowan C."/>
            <person name="Murphy C."/>
            <person name="Pearson M."/>
            <person name="Poon T.W."/>
            <person name="Priest M."/>
            <person name="Roberts A."/>
            <person name="Saif S."/>
            <person name="Shea T."/>
            <person name="Sykes S."/>
            <person name="Wortman J."/>
            <person name="Nusbaum C."/>
            <person name="Birren B."/>
        </authorList>
    </citation>
    <scope>NUCLEOTIDE SEQUENCE [LARGE SCALE GENOMIC DNA]</scope>
    <source>
        <strain evidence="1">CJ05E6</strain>
    </source>
</reference>
<evidence type="ECO:0008006" key="2">
    <source>
        <dbReference type="Google" id="ProtNLM"/>
    </source>
</evidence>
<protein>
    <recommendedName>
        <fullName evidence="2">Peptidase A2 domain-containing protein</fullName>
    </recommendedName>
</protein>
<dbReference type="VEuPathDB" id="FungiDB:PPTG_24136"/>
<dbReference type="AlphaFoldDB" id="W2I0J8"/>
<dbReference type="Pfam" id="PF13650">
    <property type="entry name" value="Asp_protease_2"/>
    <property type="match status" value="1"/>
</dbReference>